<organism evidence="4">
    <name type="scientific">Sipha flava</name>
    <name type="common">yellow sugarcane aphid</name>
    <dbReference type="NCBI Taxonomy" id="143950"/>
    <lineage>
        <taxon>Eukaryota</taxon>
        <taxon>Metazoa</taxon>
        <taxon>Ecdysozoa</taxon>
        <taxon>Arthropoda</taxon>
        <taxon>Hexapoda</taxon>
        <taxon>Insecta</taxon>
        <taxon>Pterygota</taxon>
        <taxon>Neoptera</taxon>
        <taxon>Paraneoptera</taxon>
        <taxon>Hemiptera</taxon>
        <taxon>Sternorrhyncha</taxon>
        <taxon>Aphidomorpha</taxon>
        <taxon>Aphidoidea</taxon>
        <taxon>Aphididae</taxon>
        <taxon>Sipha</taxon>
    </lineage>
</organism>
<dbReference type="PANTHER" id="PTHR48043">
    <property type="entry name" value="EG:EG0003.4 PROTEIN-RELATED"/>
    <property type="match status" value="1"/>
</dbReference>
<dbReference type="PANTHER" id="PTHR48043:SF159">
    <property type="entry name" value="EG:EG0003.4 PROTEIN-RELATED"/>
    <property type="match status" value="1"/>
</dbReference>
<dbReference type="EMBL" id="GGMS01014201">
    <property type="protein sequence ID" value="MBY83404.1"/>
    <property type="molecule type" value="Transcribed_RNA"/>
</dbReference>
<evidence type="ECO:0000256" key="1">
    <source>
        <dbReference type="ARBA" id="ARBA00009995"/>
    </source>
</evidence>
<accession>A0A2S2R0G2</accession>
<dbReference type="InterPro" id="IPR002213">
    <property type="entry name" value="UDP_glucos_trans"/>
</dbReference>
<evidence type="ECO:0000256" key="3">
    <source>
        <dbReference type="ARBA" id="ARBA00022679"/>
    </source>
</evidence>
<name>A0A2S2R0G2_9HEMI</name>
<dbReference type="InterPro" id="IPR050271">
    <property type="entry name" value="UDP-glycosyltransferase"/>
</dbReference>
<gene>
    <name evidence="4" type="primary">ugt3a1</name>
    <name evidence="4" type="ORF">g.101181</name>
</gene>
<keyword evidence="2" id="KW-0328">Glycosyltransferase</keyword>
<dbReference type="OrthoDB" id="5835829at2759"/>
<dbReference type="Pfam" id="PF00201">
    <property type="entry name" value="UDPGT"/>
    <property type="match status" value="1"/>
</dbReference>
<comment type="similarity">
    <text evidence="1">Belongs to the UDP-glycosyltransferase family.</text>
</comment>
<keyword evidence="3 4" id="KW-0808">Transferase</keyword>
<reference evidence="4" key="1">
    <citation type="submission" date="2018-04" db="EMBL/GenBank/DDBJ databases">
        <title>Transcriptome assembly of Sipha flava.</title>
        <authorList>
            <person name="Scully E.D."/>
            <person name="Geib S.M."/>
            <person name="Palmer N.A."/>
            <person name="Koch K."/>
            <person name="Bradshaw J."/>
            <person name="Heng-Moss T."/>
            <person name="Sarath G."/>
        </authorList>
    </citation>
    <scope>NUCLEOTIDE SEQUENCE</scope>
</reference>
<dbReference type="AlphaFoldDB" id="A0A2S2R0G2"/>
<evidence type="ECO:0000256" key="2">
    <source>
        <dbReference type="ARBA" id="ARBA00022676"/>
    </source>
</evidence>
<dbReference type="SUPFAM" id="SSF53756">
    <property type="entry name" value="UDP-Glycosyltransferase/glycogen phosphorylase"/>
    <property type="match status" value="1"/>
</dbReference>
<evidence type="ECO:0000313" key="4">
    <source>
        <dbReference type="EMBL" id="MBY83404.1"/>
    </source>
</evidence>
<protein>
    <submittedName>
        <fullName evidence="4">UDP-glucuronosyltransferase 3A1</fullName>
    </submittedName>
</protein>
<sequence length="168" mass="19092">MVQKFIKEDQSSFDLVIVESFFQECTVAMGHKYGAPVINIIPVAPWVSPSMPAANPLEFSYIKDFVLDAGKSLDFFSRLANTIVGLYGLLVEPNVYLRKMENMMNDYFQYPGHENRPPLTEMLKNISLSLIDSDMMILTPRPYVPNFIEVPGIHLLPINDMNEVKTCI</sequence>
<dbReference type="GO" id="GO:0008194">
    <property type="term" value="F:UDP-glycosyltransferase activity"/>
    <property type="evidence" value="ECO:0007669"/>
    <property type="project" value="InterPro"/>
</dbReference>
<proteinExistence type="inferred from homology"/>